<dbReference type="PANTHER" id="PTHR21026:SF2">
    <property type="entry name" value="LARGE RIBOSOMAL SUBUNIT PROTEIN BL32M"/>
    <property type="match status" value="1"/>
</dbReference>
<dbReference type="Pfam" id="PF01783">
    <property type="entry name" value="Ribosomal_L32p"/>
    <property type="match status" value="1"/>
</dbReference>
<protein>
    <recommendedName>
        <fullName evidence="7">Large ribosomal subunit protein bL32m</fullName>
    </recommendedName>
</protein>
<name>A0A9P4J199_9PEZI</name>
<keyword evidence="5" id="KW-0496">Mitochondrion</keyword>
<evidence type="ECO:0000256" key="7">
    <source>
        <dbReference type="ARBA" id="ARBA00039935"/>
    </source>
</evidence>
<evidence type="ECO:0000256" key="8">
    <source>
        <dbReference type="SAM" id="MobiDB-lite"/>
    </source>
</evidence>
<dbReference type="GO" id="GO:0005762">
    <property type="term" value="C:mitochondrial large ribosomal subunit"/>
    <property type="evidence" value="ECO:0007669"/>
    <property type="project" value="TreeGrafter"/>
</dbReference>
<feature type="region of interest" description="Disordered" evidence="8">
    <location>
        <begin position="109"/>
        <end position="156"/>
    </location>
</feature>
<keyword evidence="6" id="KW-0687">Ribonucleoprotein</keyword>
<proteinExistence type="inferred from homology"/>
<evidence type="ECO:0000313" key="9">
    <source>
        <dbReference type="EMBL" id="KAF2150543.1"/>
    </source>
</evidence>
<dbReference type="Proteomes" id="UP000799439">
    <property type="component" value="Unassembled WGS sequence"/>
</dbReference>
<dbReference type="SUPFAM" id="SSF57829">
    <property type="entry name" value="Zn-binding ribosomal proteins"/>
    <property type="match status" value="1"/>
</dbReference>
<evidence type="ECO:0000313" key="10">
    <source>
        <dbReference type="Proteomes" id="UP000799439"/>
    </source>
</evidence>
<dbReference type="InterPro" id="IPR002677">
    <property type="entry name" value="Ribosomal_bL32"/>
</dbReference>
<comment type="subcellular location">
    <subcellularLocation>
        <location evidence="1">Mitochondrion</location>
    </subcellularLocation>
</comment>
<dbReference type="AlphaFoldDB" id="A0A9P4J199"/>
<evidence type="ECO:0000256" key="5">
    <source>
        <dbReference type="ARBA" id="ARBA00023128"/>
    </source>
</evidence>
<keyword evidence="4" id="KW-0689">Ribosomal protein</keyword>
<comment type="caution">
    <text evidence="9">The sequence shown here is derived from an EMBL/GenBank/DDBJ whole genome shotgun (WGS) entry which is preliminary data.</text>
</comment>
<evidence type="ECO:0000256" key="3">
    <source>
        <dbReference type="ARBA" id="ARBA00022946"/>
    </source>
</evidence>
<keyword evidence="10" id="KW-1185">Reference proteome</keyword>
<dbReference type="GO" id="GO:0003735">
    <property type="term" value="F:structural constituent of ribosome"/>
    <property type="evidence" value="ECO:0007669"/>
    <property type="project" value="InterPro"/>
</dbReference>
<gene>
    <name evidence="9" type="ORF">K461DRAFT_295810</name>
</gene>
<dbReference type="GO" id="GO:0006412">
    <property type="term" value="P:translation"/>
    <property type="evidence" value="ECO:0007669"/>
    <property type="project" value="InterPro"/>
</dbReference>
<evidence type="ECO:0000256" key="2">
    <source>
        <dbReference type="ARBA" id="ARBA00008560"/>
    </source>
</evidence>
<dbReference type="NCBIfam" id="TIGR01031">
    <property type="entry name" value="rpmF_bact"/>
    <property type="match status" value="1"/>
</dbReference>
<dbReference type="OrthoDB" id="2014905at2759"/>
<feature type="compositionally biased region" description="Polar residues" evidence="8">
    <location>
        <begin position="111"/>
        <end position="143"/>
    </location>
</feature>
<sequence>MSVPLLQPAGLGLFRAPKAPSILQRCAELVTRPIAITIPWSLADIWESVLKAVPKKKPSYSKKRSRQMAGKALKDVTTLNKCPGCGRIKRAHTLCVYCVYDIKQIFKKQSKSAPRNMSTHAQPKTSPSVQKTQSAPEFSQDNPGTSSEGGQSGGSV</sequence>
<dbReference type="InterPro" id="IPR051991">
    <property type="entry name" value="Mitoribosomal_protein_bL32"/>
</dbReference>
<reference evidence="9" key="1">
    <citation type="journal article" date="2020" name="Stud. Mycol.">
        <title>101 Dothideomycetes genomes: a test case for predicting lifestyles and emergence of pathogens.</title>
        <authorList>
            <person name="Haridas S."/>
            <person name="Albert R."/>
            <person name="Binder M."/>
            <person name="Bloem J."/>
            <person name="Labutti K."/>
            <person name="Salamov A."/>
            <person name="Andreopoulos B."/>
            <person name="Baker S."/>
            <person name="Barry K."/>
            <person name="Bills G."/>
            <person name="Bluhm B."/>
            <person name="Cannon C."/>
            <person name="Castanera R."/>
            <person name="Culley D."/>
            <person name="Daum C."/>
            <person name="Ezra D."/>
            <person name="Gonzalez J."/>
            <person name="Henrissat B."/>
            <person name="Kuo A."/>
            <person name="Liang C."/>
            <person name="Lipzen A."/>
            <person name="Lutzoni F."/>
            <person name="Magnuson J."/>
            <person name="Mondo S."/>
            <person name="Nolan M."/>
            <person name="Ohm R."/>
            <person name="Pangilinan J."/>
            <person name="Park H.-J."/>
            <person name="Ramirez L."/>
            <person name="Alfaro M."/>
            <person name="Sun H."/>
            <person name="Tritt A."/>
            <person name="Yoshinaga Y."/>
            <person name="Zwiers L.-H."/>
            <person name="Turgeon B."/>
            <person name="Goodwin S."/>
            <person name="Spatafora J."/>
            <person name="Crous P."/>
            <person name="Grigoriev I."/>
        </authorList>
    </citation>
    <scope>NUCLEOTIDE SEQUENCE</scope>
    <source>
        <strain evidence="9">CBS 260.36</strain>
    </source>
</reference>
<evidence type="ECO:0000256" key="4">
    <source>
        <dbReference type="ARBA" id="ARBA00022980"/>
    </source>
</evidence>
<evidence type="ECO:0000256" key="6">
    <source>
        <dbReference type="ARBA" id="ARBA00023274"/>
    </source>
</evidence>
<dbReference type="EMBL" id="ML996089">
    <property type="protein sequence ID" value="KAF2150543.1"/>
    <property type="molecule type" value="Genomic_DNA"/>
</dbReference>
<comment type="similarity">
    <text evidence="2">Belongs to the bacterial ribosomal protein bL32 family.</text>
</comment>
<dbReference type="InterPro" id="IPR011332">
    <property type="entry name" value="Ribosomal_zn-bd"/>
</dbReference>
<dbReference type="PANTHER" id="PTHR21026">
    <property type="entry name" value="39S RIBOSOMAL PROTEIN L32, MITOCHONDRIAL"/>
    <property type="match status" value="1"/>
</dbReference>
<evidence type="ECO:0000256" key="1">
    <source>
        <dbReference type="ARBA" id="ARBA00004173"/>
    </source>
</evidence>
<accession>A0A9P4J199</accession>
<organism evidence="9 10">
    <name type="scientific">Myriangium duriaei CBS 260.36</name>
    <dbReference type="NCBI Taxonomy" id="1168546"/>
    <lineage>
        <taxon>Eukaryota</taxon>
        <taxon>Fungi</taxon>
        <taxon>Dikarya</taxon>
        <taxon>Ascomycota</taxon>
        <taxon>Pezizomycotina</taxon>
        <taxon>Dothideomycetes</taxon>
        <taxon>Dothideomycetidae</taxon>
        <taxon>Myriangiales</taxon>
        <taxon>Myriangiaceae</taxon>
        <taxon>Myriangium</taxon>
    </lineage>
</organism>
<keyword evidence="3" id="KW-0809">Transit peptide</keyword>